<dbReference type="Gene3D" id="1.10.3720.10">
    <property type="entry name" value="MetI-like"/>
    <property type="match status" value="1"/>
</dbReference>
<dbReference type="PROSITE" id="PS50928">
    <property type="entry name" value="ABC_TM1"/>
    <property type="match status" value="1"/>
</dbReference>
<evidence type="ECO:0000256" key="2">
    <source>
        <dbReference type="ARBA" id="ARBA00022448"/>
    </source>
</evidence>
<evidence type="ECO:0000259" key="8">
    <source>
        <dbReference type="PROSITE" id="PS50928"/>
    </source>
</evidence>
<dbReference type="EMBL" id="JBHSON010000044">
    <property type="protein sequence ID" value="MFC5749645.1"/>
    <property type="molecule type" value="Genomic_DNA"/>
</dbReference>
<accession>A0ABW1A920</accession>
<reference evidence="10" key="1">
    <citation type="journal article" date="2019" name="Int. J. Syst. Evol. Microbiol.">
        <title>The Global Catalogue of Microorganisms (GCM) 10K type strain sequencing project: providing services to taxonomists for standard genome sequencing and annotation.</title>
        <authorList>
            <consortium name="The Broad Institute Genomics Platform"/>
            <consortium name="The Broad Institute Genome Sequencing Center for Infectious Disease"/>
            <person name="Wu L."/>
            <person name="Ma J."/>
        </authorList>
    </citation>
    <scope>NUCLEOTIDE SEQUENCE [LARGE SCALE GENOMIC DNA]</scope>
    <source>
        <strain evidence="10">KCTC 42087</strain>
    </source>
</reference>
<dbReference type="PANTHER" id="PTHR43163:SF6">
    <property type="entry name" value="DIPEPTIDE TRANSPORT SYSTEM PERMEASE PROTEIN DPPB-RELATED"/>
    <property type="match status" value="1"/>
</dbReference>
<proteinExistence type="inferred from homology"/>
<keyword evidence="5 7" id="KW-1133">Transmembrane helix</keyword>
<evidence type="ECO:0000256" key="3">
    <source>
        <dbReference type="ARBA" id="ARBA00022475"/>
    </source>
</evidence>
<evidence type="ECO:0000313" key="10">
    <source>
        <dbReference type="Proteomes" id="UP001596074"/>
    </source>
</evidence>
<keyword evidence="6 7" id="KW-0472">Membrane</keyword>
<comment type="similarity">
    <text evidence="7">Belongs to the binding-protein-dependent transport system permease family.</text>
</comment>
<dbReference type="Pfam" id="PF19300">
    <property type="entry name" value="BPD_transp_1_N"/>
    <property type="match status" value="1"/>
</dbReference>
<protein>
    <submittedName>
        <fullName evidence="9">ABC transporter permease</fullName>
    </submittedName>
</protein>
<evidence type="ECO:0000313" key="9">
    <source>
        <dbReference type="EMBL" id="MFC5749645.1"/>
    </source>
</evidence>
<name>A0ABW1A920_9ACTN</name>
<evidence type="ECO:0000256" key="5">
    <source>
        <dbReference type="ARBA" id="ARBA00022989"/>
    </source>
</evidence>
<keyword evidence="4 7" id="KW-0812">Transmembrane</keyword>
<comment type="caution">
    <text evidence="9">The sequence shown here is derived from an EMBL/GenBank/DDBJ whole genome shotgun (WGS) entry which is preliminary data.</text>
</comment>
<organism evidence="9 10">
    <name type="scientific">Actinomadura rugatobispora</name>
    <dbReference type="NCBI Taxonomy" id="1994"/>
    <lineage>
        <taxon>Bacteria</taxon>
        <taxon>Bacillati</taxon>
        <taxon>Actinomycetota</taxon>
        <taxon>Actinomycetes</taxon>
        <taxon>Streptosporangiales</taxon>
        <taxon>Thermomonosporaceae</taxon>
        <taxon>Actinomadura</taxon>
    </lineage>
</organism>
<dbReference type="Proteomes" id="UP001596074">
    <property type="component" value="Unassembled WGS sequence"/>
</dbReference>
<dbReference type="InterPro" id="IPR000515">
    <property type="entry name" value="MetI-like"/>
</dbReference>
<comment type="subcellular location">
    <subcellularLocation>
        <location evidence="1 7">Cell membrane</location>
        <topology evidence="1 7">Multi-pass membrane protein</topology>
    </subcellularLocation>
</comment>
<feature type="transmembrane region" description="Helical" evidence="7">
    <location>
        <begin position="99"/>
        <end position="122"/>
    </location>
</feature>
<dbReference type="CDD" id="cd06261">
    <property type="entry name" value="TM_PBP2"/>
    <property type="match status" value="1"/>
</dbReference>
<keyword evidence="2 7" id="KW-0813">Transport</keyword>
<feature type="transmembrane region" description="Helical" evidence="7">
    <location>
        <begin position="182"/>
        <end position="199"/>
    </location>
</feature>
<feature type="domain" description="ABC transmembrane type-1" evidence="8">
    <location>
        <begin position="95"/>
        <end position="300"/>
    </location>
</feature>
<dbReference type="PANTHER" id="PTHR43163">
    <property type="entry name" value="DIPEPTIDE TRANSPORT SYSTEM PERMEASE PROTEIN DPPB-RELATED"/>
    <property type="match status" value="1"/>
</dbReference>
<sequence>MPSLVARRLLYSLLVLWLVSTLVFVFLHASPAPVERVIGGPRATAETLEQIRRNLGLDRPVPVQYAEFLARLLRGDLGSSYVYDAPVARLIADRLPTTLWLVFGAGVLWLAGGVALGTLGAVRARGLGDRAATVFVLAAMSAPAFVMALVMLHLFSTVPAGWGVGFFEAGPPLREHFLQRMTLPWISLALLLLAAYARLTRASLLEVLEADYVRTARAKGLRERRVVVRHGLRAAMAPVLTQSGIDLGMLLGSTIVTEKVFGLQGVGQLVHQSIAAGDTPVVIGVTLTVTAFVIAANLVVDVGYSFLDPRVRFA</sequence>
<dbReference type="Pfam" id="PF00528">
    <property type="entry name" value="BPD_transp_1"/>
    <property type="match status" value="1"/>
</dbReference>
<keyword evidence="10" id="KW-1185">Reference proteome</keyword>
<evidence type="ECO:0000256" key="6">
    <source>
        <dbReference type="ARBA" id="ARBA00023136"/>
    </source>
</evidence>
<dbReference type="InterPro" id="IPR035906">
    <property type="entry name" value="MetI-like_sf"/>
</dbReference>
<evidence type="ECO:0000256" key="1">
    <source>
        <dbReference type="ARBA" id="ARBA00004651"/>
    </source>
</evidence>
<feature type="transmembrane region" description="Helical" evidence="7">
    <location>
        <begin position="281"/>
        <end position="300"/>
    </location>
</feature>
<keyword evidence="3" id="KW-1003">Cell membrane</keyword>
<feature type="transmembrane region" description="Helical" evidence="7">
    <location>
        <begin position="134"/>
        <end position="162"/>
    </location>
</feature>
<evidence type="ECO:0000256" key="7">
    <source>
        <dbReference type="RuleBase" id="RU363032"/>
    </source>
</evidence>
<dbReference type="SUPFAM" id="SSF161098">
    <property type="entry name" value="MetI-like"/>
    <property type="match status" value="1"/>
</dbReference>
<dbReference type="InterPro" id="IPR045621">
    <property type="entry name" value="BPD_transp_1_N"/>
</dbReference>
<gene>
    <name evidence="9" type="ORF">ACFPZN_28820</name>
</gene>
<dbReference type="RefSeq" id="WP_378285372.1">
    <property type="nucleotide sequence ID" value="NZ_JBHSON010000044.1"/>
</dbReference>
<evidence type="ECO:0000256" key="4">
    <source>
        <dbReference type="ARBA" id="ARBA00022692"/>
    </source>
</evidence>